<evidence type="ECO:0000313" key="1">
    <source>
        <dbReference type="EMBL" id="AHV85484.1"/>
    </source>
</evidence>
<dbReference type="HOGENOM" id="CLU_2602222_0_0_14"/>
<name>A0A0F6CM32_MYCGL</name>
<accession>A0A0F6CM32</accession>
<proteinExistence type="predicted"/>
<evidence type="ECO:0000313" key="2">
    <source>
        <dbReference type="Proteomes" id="UP000018735"/>
    </source>
</evidence>
<sequence length="79" mass="8826">MRITKIISVVSIGVAATTVPISMNLNNKIKTTLKNKRNIYKNIDLINNSSLVDQEASVVLDSKNNDHEVVGDFTYDFEN</sequence>
<dbReference type="KEGG" id="mgz:GCW_93752"/>
<gene>
    <name evidence="1" type="ORF">GCW_93752</name>
</gene>
<dbReference type="AlphaFoldDB" id="A0A0F6CM32"/>
<dbReference type="EMBL" id="CP006916">
    <property type="protein sequence ID" value="AHV85484.1"/>
    <property type="molecule type" value="Genomic_DNA"/>
</dbReference>
<organism evidence="1 2">
    <name type="scientific">Mycoplasmoides gallisepticum S6</name>
    <dbReference type="NCBI Taxonomy" id="1006581"/>
    <lineage>
        <taxon>Bacteria</taxon>
        <taxon>Bacillati</taxon>
        <taxon>Mycoplasmatota</taxon>
        <taxon>Mycoplasmoidales</taxon>
        <taxon>Mycoplasmoidaceae</taxon>
        <taxon>Mycoplasmoides</taxon>
    </lineage>
</organism>
<dbReference type="Proteomes" id="UP000018735">
    <property type="component" value="Chromosome"/>
</dbReference>
<reference evidence="1 2" key="1">
    <citation type="journal article" date="2011" name="PLoS ONE">
        <title>Core proteome of the minimal cell: comparative proteomics of three mollicute species.</title>
        <authorList>
            <person name="Fisunov G.Y."/>
            <person name="Alexeev D.G."/>
            <person name="Bazaleev N.A."/>
            <person name="Ladygina V.G."/>
            <person name="Galyamina M.A."/>
            <person name="Kondratov I.G."/>
            <person name="Zhukova N.A."/>
            <person name="Serebryakova M.V."/>
            <person name="Demina I.A."/>
            <person name="Govorun V.M."/>
        </authorList>
    </citation>
    <scope>NUCLEOTIDE SEQUENCE [LARGE SCALE GENOMIC DNA]</scope>
    <source>
        <strain evidence="1 2">S6</strain>
    </source>
</reference>
<protein>
    <submittedName>
        <fullName evidence="1">AprE-like</fullName>
    </submittedName>
</protein>